<feature type="transmembrane region" description="Helical" evidence="1">
    <location>
        <begin position="133"/>
        <end position="155"/>
    </location>
</feature>
<dbReference type="EMBL" id="JBDNCH010000002">
    <property type="protein sequence ID" value="MEN9062573.1"/>
    <property type="molecule type" value="Genomic_DNA"/>
</dbReference>
<gene>
    <name evidence="2" type="ORF">ABFB10_17885</name>
</gene>
<dbReference type="AlphaFoldDB" id="A0AAW9SUK4"/>
<evidence type="ECO:0000313" key="2">
    <source>
        <dbReference type="EMBL" id="MEN9062573.1"/>
    </source>
</evidence>
<dbReference type="Proteomes" id="UP001428774">
    <property type="component" value="Unassembled WGS sequence"/>
</dbReference>
<organism evidence="2 3">
    <name type="scientific">Ponticoccus litoralis</name>
    <dbReference type="NCBI Taxonomy" id="422297"/>
    <lineage>
        <taxon>Bacteria</taxon>
        <taxon>Pseudomonadati</taxon>
        <taxon>Pseudomonadota</taxon>
        <taxon>Alphaproteobacteria</taxon>
        <taxon>Rhodobacterales</taxon>
        <taxon>Roseobacteraceae</taxon>
        <taxon>Ponticoccus</taxon>
    </lineage>
</organism>
<evidence type="ECO:0000256" key="1">
    <source>
        <dbReference type="SAM" id="Phobius"/>
    </source>
</evidence>
<keyword evidence="1" id="KW-1133">Transmembrane helix</keyword>
<keyword evidence="1" id="KW-0812">Transmembrane</keyword>
<dbReference type="RefSeq" id="WP_347167528.1">
    <property type="nucleotide sequence ID" value="NZ_JBDNCH010000002.1"/>
</dbReference>
<evidence type="ECO:0000313" key="3">
    <source>
        <dbReference type="Proteomes" id="UP001428774"/>
    </source>
</evidence>
<keyword evidence="1" id="KW-0472">Membrane</keyword>
<feature type="transmembrane region" description="Helical" evidence="1">
    <location>
        <begin position="15"/>
        <end position="37"/>
    </location>
</feature>
<sequence length="256" mass="28924">MAHVAQDHPVSFLRLFWRMGGWLALICGSVLLLLTLVSHLTLGLAQRFEAEGIETRARVIDRYYTESTDSDGDKTITYYLEIDFETDGGRPMRLKPSVGSGLYNRTRIGDDIPVWYLQSDPSRIETRRGQNRSAATVTQVIGAVFGLLMLGALWFPGSKTVAALRARRYGRRDRAEVTGLKKTGWTVNGEHRYRLQWRDSAGHSGESLAYRRDQLIPYRTGSTVPVYHGLRRTWWEGDVGPSRHTRDAEGYPVHGG</sequence>
<name>A0AAW9SUK4_9RHOB</name>
<reference evidence="2 3" key="1">
    <citation type="submission" date="2024-05" db="EMBL/GenBank/DDBJ databases">
        <title>Genome sequence of Ponticoccus litoralis KCCM 90028.</title>
        <authorList>
            <person name="Kim J.M."/>
            <person name="Lee J.K."/>
            <person name="Choi B.J."/>
            <person name="Bayburt H."/>
            <person name="Baek J.H."/>
            <person name="Jeon C.O."/>
        </authorList>
    </citation>
    <scope>NUCLEOTIDE SEQUENCE [LARGE SCALE GENOMIC DNA]</scope>
    <source>
        <strain evidence="2 3">KCCM 90028</strain>
    </source>
</reference>
<comment type="caution">
    <text evidence="2">The sequence shown here is derived from an EMBL/GenBank/DDBJ whole genome shotgun (WGS) entry which is preliminary data.</text>
</comment>
<accession>A0AAW9SUK4</accession>
<keyword evidence="3" id="KW-1185">Reference proteome</keyword>
<protein>
    <submittedName>
        <fullName evidence="2">DUF3592 domain-containing protein</fullName>
    </submittedName>
</protein>
<proteinExistence type="predicted"/>